<reference evidence="1 2" key="1">
    <citation type="submission" date="2022-06" db="EMBL/GenBank/DDBJ databases">
        <title>Paraconexibacter antarcticus.</title>
        <authorList>
            <person name="Kim C.S."/>
        </authorList>
    </citation>
    <scope>NUCLEOTIDE SEQUENCE [LARGE SCALE GENOMIC DNA]</scope>
    <source>
        <strain evidence="1 2">02-257</strain>
    </source>
</reference>
<dbReference type="Proteomes" id="UP001056035">
    <property type="component" value="Chromosome"/>
</dbReference>
<dbReference type="RefSeq" id="WP_254569601.1">
    <property type="nucleotide sequence ID" value="NZ_CP098502.1"/>
</dbReference>
<dbReference type="SUPFAM" id="SSF55961">
    <property type="entry name" value="Bet v1-like"/>
    <property type="match status" value="1"/>
</dbReference>
<evidence type="ECO:0000313" key="1">
    <source>
        <dbReference type="EMBL" id="UTI62866.1"/>
    </source>
</evidence>
<keyword evidence="2" id="KW-1185">Reference proteome</keyword>
<organism evidence="1 2">
    <name type="scientific">Paraconexibacter antarcticus</name>
    <dbReference type="NCBI Taxonomy" id="2949664"/>
    <lineage>
        <taxon>Bacteria</taxon>
        <taxon>Bacillati</taxon>
        <taxon>Actinomycetota</taxon>
        <taxon>Thermoleophilia</taxon>
        <taxon>Solirubrobacterales</taxon>
        <taxon>Paraconexibacteraceae</taxon>
        <taxon>Paraconexibacter</taxon>
    </lineage>
</organism>
<name>A0ABY5DPR7_9ACTN</name>
<dbReference type="EMBL" id="CP098502">
    <property type="protein sequence ID" value="UTI62866.1"/>
    <property type="molecule type" value="Genomic_DNA"/>
</dbReference>
<gene>
    <name evidence="1" type="ORF">NBH00_16035</name>
</gene>
<dbReference type="InterPro" id="IPR019587">
    <property type="entry name" value="Polyketide_cyclase/dehydratase"/>
</dbReference>
<evidence type="ECO:0000313" key="2">
    <source>
        <dbReference type="Proteomes" id="UP001056035"/>
    </source>
</evidence>
<proteinExistence type="predicted"/>
<accession>A0ABY5DPR7</accession>
<sequence>MTRTRRRRVLPADPAAVWAVVGDPYALRRWWPRVERVEQVAAGEFTEVLRSERGRTVRADYRLTTLEEPTEIAWEQMIENTPFERVMAYSSTTIRLTPEGDGTRIEIERGQQMRGMSRLGGFMIRRATGRVLDEAFDALAGELAAPPAG</sequence>
<dbReference type="InterPro" id="IPR023393">
    <property type="entry name" value="START-like_dom_sf"/>
</dbReference>
<dbReference type="Pfam" id="PF10604">
    <property type="entry name" value="Polyketide_cyc2"/>
    <property type="match status" value="1"/>
</dbReference>
<protein>
    <submittedName>
        <fullName evidence="1">SRPBCC family protein</fullName>
    </submittedName>
</protein>
<dbReference type="Gene3D" id="3.30.530.20">
    <property type="match status" value="1"/>
</dbReference>